<evidence type="ECO:0000313" key="2">
    <source>
        <dbReference type="EMBL" id="ADC64082.1"/>
    </source>
</evidence>
<reference evidence="2 3" key="1">
    <citation type="journal article" date="2011" name="Stand. Genomic Sci.">
        <title>Complete genome sequence of Allochromatium vinosum DSM 180(T).</title>
        <authorList>
            <person name="Weissgerber T."/>
            <person name="Zigann R."/>
            <person name="Bruce D."/>
            <person name="Chang Y.J."/>
            <person name="Detter J.C."/>
            <person name="Han C."/>
            <person name="Hauser L."/>
            <person name="Jeffries C.D."/>
            <person name="Land M."/>
            <person name="Munk A.C."/>
            <person name="Tapia R."/>
            <person name="Dahl C."/>
        </authorList>
    </citation>
    <scope>NUCLEOTIDE SEQUENCE [LARGE SCALE GENOMIC DNA]</scope>
    <source>
        <strain evidence="3">ATCC 17899 / DSM 180 / NBRC 103801 / NCIMB 10441 / D</strain>
        <plasmid evidence="3">Plasmid pALVIN01</plasmid>
    </source>
</reference>
<keyword evidence="2" id="KW-0614">Plasmid</keyword>
<dbReference type="InterPro" id="IPR010496">
    <property type="entry name" value="AL/BT2_dom"/>
</dbReference>
<sequence length="186" mass="20647">MAAIRAGCIGLWLMSNSTCGAGAPLEPPVWDTEGPMVWEQSADELIARGSTTDPGYLVSRELYGSLRLRLEVWIEPETNSGVFVGCTPGEAISPTACYEINLWDRHPKQEWRTGALVGISPPLNHVDTLGRWNRLEILIEEKRMRVWINDTLTADWMTEAPRTGRLALQFGGAGAVHVRHLTLEQP</sequence>
<proteinExistence type="predicted"/>
<evidence type="ECO:0000313" key="3">
    <source>
        <dbReference type="Proteomes" id="UP000001441"/>
    </source>
</evidence>
<organism evidence="2 3">
    <name type="scientific">Allochromatium vinosum (strain ATCC 17899 / DSM 180 / NBRC 103801 / NCIMB 10441 / D)</name>
    <name type="common">Chromatium vinosum</name>
    <dbReference type="NCBI Taxonomy" id="572477"/>
    <lineage>
        <taxon>Bacteria</taxon>
        <taxon>Pseudomonadati</taxon>
        <taxon>Pseudomonadota</taxon>
        <taxon>Gammaproteobacteria</taxon>
        <taxon>Chromatiales</taxon>
        <taxon>Chromatiaceae</taxon>
        <taxon>Allochromatium</taxon>
    </lineage>
</organism>
<dbReference type="EMBL" id="CP001897">
    <property type="protein sequence ID" value="ADC64082.1"/>
    <property type="molecule type" value="Genomic_DNA"/>
</dbReference>
<dbReference type="Pfam" id="PF06439">
    <property type="entry name" value="3keto-disac_hyd"/>
    <property type="match status" value="1"/>
</dbReference>
<dbReference type="AlphaFoldDB" id="D3RW70"/>
<feature type="domain" description="3-keto-alpha-glucoside-1,2-lyase/3-keto-2-hydroxy-glucal hydratase" evidence="1">
    <location>
        <begin position="41"/>
        <end position="183"/>
    </location>
</feature>
<dbReference type="GO" id="GO:0016787">
    <property type="term" value="F:hydrolase activity"/>
    <property type="evidence" value="ECO:0007669"/>
    <property type="project" value="InterPro"/>
</dbReference>
<dbReference type="Gene3D" id="2.60.120.560">
    <property type="entry name" value="Exo-inulinase, domain 1"/>
    <property type="match status" value="1"/>
</dbReference>
<name>D3RW70_ALLVD</name>
<dbReference type="Proteomes" id="UP000001441">
    <property type="component" value="Plasmid pALVIN01"/>
</dbReference>
<evidence type="ECO:0000259" key="1">
    <source>
        <dbReference type="Pfam" id="PF06439"/>
    </source>
</evidence>
<protein>
    <recommendedName>
        <fullName evidence="1">3-keto-alpha-glucoside-1,2-lyase/3-keto-2-hydroxy-glucal hydratase domain-containing protein</fullName>
    </recommendedName>
</protein>
<dbReference type="HOGENOM" id="CLU_073042_2_1_6"/>
<geneLocation type="plasmid" evidence="2 3">
    <name>pALVIN01</name>
</geneLocation>
<accession>D3RW70</accession>
<gene>
    <name evidence="2" type="ordered locus">Alvin_3185</name>
</gene>
<dbReference type="KEGG" id="alv:Alvin_3185"/>
<keyword evidence="3" id="KW-1185">Reference proteome</keyword>